<dbReference type="EMBL" id="PYGD01000014">
    <property type="protein sequence ID" value="PSK88799.1"/>
    <property type="molecule type" value="Genomic_DNA"/>
</dbReference>
<sequence length="77" mass="8378">MKKKTQIKSLKSLRFDKAYIMELSNGAGQVLGGRGSVRTIIDDTSVIDPTVTTTDMTLGITCVGCPPQRTKPPFCIF</sequence>
<reference evidence="1 2" key="1">
    <citation type="submission" date="2018-03" db="EMBL/GenBank/DDBJ databases">
        <title>Genomic Encyclopedia of Type Strains, Phase III (KMG-III): the genomes of soil and plant-associated and newly described type strains.</title>
        <authorList>
            <person name="Whitman W."/>
        </authorList>
    </citation>
    <scope>NUCLEOTIDE SEQUENCE [LARGE SCALE GENOMIC DNA]</scope>
    <source>
        <strain evidence="1 2">CGMCC 1.12700</strain>
    </source>
</reference>
<gene>
    <name evidence="1" type="ORF">B0I18_11410</name>
</gene>
<proteinExistence type="predicted"/>
<accession>A0A2P8CV33</accession>
<keyword evidence="2" id="KW-1185">Reference proteome</keyword>
<organism evidence="1 2">
    <name type="scientific">Taibaiella chishuiensis</name>
    <dbReference type="NCBI Taxonomy" id="1434707"/>
    <lineage>
        <taxon>Bacteria</taxon>
        <taxon>Pseudomonadati</taxon>
        <taxon>Bacteroidota</taxon>
        <taxon>Chitinophagia</taxon>
        <taxon>Chitinophagales</taxon>
        <taxon>Chitinophagaceae</taxon>
        <taxon>Taibaiella</taxon>
    </lineage>
</organism>
<protein>
    <submittedName>
        <fullName evidence="1">Uncharacterized protein</fullName>
    </submittedName>
</protein>
<dbReference type="RefSeq" id="WP_106525159.1">
    <property type="nucleotide sequence ID" value="NZ_PYGD01000014.1"/>
</dbReference>
<evidence type="ECO:0000313" key="2">
    <source>
        <dbReference type="Proteomes" id="UP000240572"/>
    </source>
</evidence>
<dbReference type="Proteomes" id="UP000240572">
    <property type="component" value="Unassembled WGS sequence"/>
</dbReference>
<name>A0A2P8CV33_9BACT</name>
<evidence type="ECO:0000313" key="1">
    <source>
        <dbReference type="EMBL" id="PSK88799.1"/>
    </source>
</evidence>
<comment type="caution">
    <text evidence="1">The sequence shown here is derived from an EMBL/GenBank/DDBJ whole genome shotgun (WGS) entry which is preliminary data.</text>
</comment>
<dbReference type="AlphaFoldDB" id="A0A2P8CV33"/>